<reference evidence="2 3" key="2">
    <citation type="journal article" date="2010" name="Nucleic Acids Res.">
        <title>BeetleBase in 2010: revisions to provide comprehensive genomic information for Tribolium castaneum.</title>
        <authorList>
            <person name="Kim H.S."/>
            <person name="Murphy T."/>
            <person name="Xia J."/>
            <person name="Caragea D."/>
            <person name="Park Y."/>
            <person name="Beeman R.W."/>
            <person name="Lorenzen M.D."/>
            <person name="Butcher S."/>
            <person name="Manak J.R."/>
            <person name="Brown S.J."/>
        </authorList>
    </citation>
    <scope>GENOME REANNOTATION</scope>
    <source>
        <strain evidence="2 3">Georgia GA2</strain>
    </source>
</reference>
<evidence type="ECO:0000313" key="3">
    <source>
        <dbReference type="Proteomes" id="UP000007266"/>
    </source>
</evidence>
<proteinExistence type="predicted"/>
<dbReference type="eggNOG" id="ENOG502SG71">
    <property type="taxonomic scope" value="Eukaryota"/>
</dbReference>
<dbReference type="Pfam" id="PF12937">
    <property type="entry name" value="F-box-like"/>
    <property type="match status" value="1"/>
</dbReference>
<dbReference type="InterPro" id="IPR001810">
    <property type="entry name" value="F-box_dom"/>
</dbReference>
<dbReference type="Proteomes" id="UP000007266">
    <property type="component" value="Linkage group 9"/>
</dbReference>
<dbReference type="HOGENOM" id="CLU_910085_0_0_1"/>
<dbReference type="PANTHER" id="PTHR15537">
    <property type="entry name" value="F-BOX ONLY PROTEIN 7"/>
    <property type="match status" value="1"/>
</dbReference>
<dbReference type="PANTHER" id="PTHR15537:SF2">
    <property type="entry name" value="F-BOX ONLY PROTEIN 7"/>
    <property type="match status" value="1"/>
</dbReference>
<evidence type="ECO:0000259" key="1">
    <source>
        <dbReference type="PROSITE" id="PS50181"/>
    </source>
</evidence>
<dbReference type="OMA" id="DRESTHH"/>
<name>D6X124_TRICA</name>
<evidence type="ECO:0000313" key="2">
    <source>
        <dbReference type="EMBL" id="EFA09391.2"/>
    </source>
</evidence>
<organism evidence="2 3">
    <name type="scientific">Tribolium castaneum</name>
    <name type="common">Red flour beetle</name>
    <dbReference type="NCBI Taxonomy" id="7070"/>
    <lineage>
        <taxon>Eukaryota</taxon>
        <taxon>Metazoa</taxon>
        <taxon>Ecdysozoa</taxon>
        <taxon>Arthropoda</taxon>
        <taxon>Hexapoda</taxon>
        <taxon>Insecta</taxon>
        <taxon>Pterygota</taxon>
        <taxon>Neoptera</taxon>
        <taxon>Endopterygota</taxon>
        <taxon>Coleoptera</taxon>
        <taxon>Polyphaga</taxon>
        <taxon>Cucujiformia</taxon>
        <taxon>Tenebrionidae</taxon>
        <taxon>Tenebrionidae incertae sedis</taxon>
        <taxon>Tribolium</taxon>
    </lineage>
</organism>
<dbReference type="PROSITE" id="PS50181">
    <property type="entry name" value="FBOX"/>
    <property type="match status" value="1"/>
</dbReference>
<sequence>MAESECSVKSNSPSTHNHVSVVQMIADKNEEEDETHQVMEPMLLEEYKYGHAPRSIVNILEFFNRNKLPSDKNDIIVGFLYVLMLECGFVEMNCTDILQDDCNFNYKRLLQHSKTLPEAWKRDSRYQLNFILKSSPQLVCRLTCMSVSDDLLVNCTIKDVDNFSFLADPLMYFITSKVQFNEFHFQNLDHLSRSFKDSVAFPAKVAVIESTGGICTCLQHLPYEILIRIMSYLNISDVMNLARTSTSLCQVAQDSALWVKLLASDLKKKNIVKTYEELKFLYQIKYARELTKMMN</sequence>
<dbReference type="Gene3D" id="1.20.1280.50">
    <property type="match status" value="1"/>
</dbReference>
<dbReference type="InterPro" id="IPR047118">
    <property type="entry name" value="Fbxo7"/>
</dbReference>
<dbReference type="InParanoid" id="D6X124"/>
<feature type="domain" description="F-box" evidence="1">
    <location>
        <begin position="215"/>
        <end position="261"/>
    </location>
</feature>
<dbReference type="EMBL" id="KQ971367">
    <property type="protein sequence ID" value="EFA09391.2"/>
    <property type="molecule type" value="Genomic_DNA"/>
</dbReference>
<gene>
    <name evidence="2" type="primary">AUGUSTUS-3.0.2_04309</name>
    <name evidence="2" type="ORF">TcasGA2_TC004309</name>
</gene>
<accession>D6X124</accession>
<dbReference type="SMART" id="SM00256">
    <property type="entry name" value="FBOX"/>
    <property type="match status" value="1"/>
</dbReference>
<keyword evidence="3" id="KW-1185">Reference proteome</keyword>
<protein>
    <submittedName>
        <fullName evidence="2">F-box only protein 7-like Protein</fullName>
    </submittedName>
</protein>
<reference evidence="2 3" key="1">
    <citation type="journal article" date="2008" name="Nature">
        <title>The genome of the model beetle and pest Tribolium castaneum.</title>
        <authorList>
            <consortium name="Tribolium Genome Sequencing Consortium"/>
            <person name="Richards S."/>
            <person name="Gibbs R.A."/>
            <person name="Weinstock G.M."/>
            <person name="Brown S.J."/>
            <person name="Denell R."/>
            <person name="Beeman R.W."/>
            <person name="Gibbs R."/>
            <person name="Beeman R.W."/>
            <person name="Brown S.J."/>
            <person name="Bucher G."/>
            <person name="Friedrich M."/>
            <person name="Grimmelikhuijzen C.J."/>
            <person name="Klingler M."/>
            <person name="Lorenzen M."/>
            <person name="Richards S."/>
            <person name="Roth S."/>
            <person name="Schroder R."/>
            <person name="Tautz D."/>
            <person name="Zdobnov E.M."/>
            <person name="Muzny D."/>
            <person name="Gibbs R.A."/>
            <person name="Weinstock G.M."/>
            <person name="Attaway T."/>
            <person name="Bell S."/>
            <person name="Buhay C.J."/>
            <person name="Chandrabose M.N."/>
            <person name="Chavez D."/>
            <person name="Clerk-Blankenburg K.P."/>
            <person name="Cree A."/>
            <person name="Dao M."/>
            <person name="Davis C."/>
            <person name="Chacko J."/>
            <person name="Dinh H."/>
            <person name="Dugan-Rocha S."/>
            <person name="Fowler G."/>
            <person name="Garner T.T."/>
            <person name="Garnes J."/>
            <person name="Gnirke A."/>
            <person name="Hawes A."/>
            <person name="Hernandez J."/>
            <person name="Hines S."/>
            <person name="Holder M."/>
            <person name="Hume J."/>
            <person name="Jhangiani S.N."/>
            <person name="Joshi V."/>
            <person name="Khan Z.M."/>
            <person name="Jackson L."/>
            <person name="Kovar C."/>
            <person name="Kowis A."/>
            <person name="Lee S."/>
            <person name="Lewis L.R."/>
            <person name="Margolis J."/>
            <person name="Morgan M."/>
            <person name="Nazareth L.V."/>
            <person name="Nguyen N."/>
            <person name="Okwuonu G."/>
            <person name="Parker D."/>
            <person name="Richards S."/>
            <person name="Ruiz S.J."/>
            <person name="Santibanez J."/>
            <person name="Savard J."/>
            <person name="Scherer S.E."/>
            <person name="Schneider B."/>
            <person name="Sodergren E."/>
            <person name="Tautz D."/>
            <person name="Vattahil S."/>
            <person name="Villasana D."/>
            <person name="White C.S."/>
            <person name="Wright R."/>
            <person name="Park Y."/>
            <person name="Beeman R.W."/>
            <person name="Lord J."/>
            <person name="Oppert B."/>
            <person name="Lorenzen M."/>
            <person name="Brown S."/>
            <person name="Wang L."/>
            <person name="Savard J."/>
            <person name="Tautz D."/>
            <person name="Richards S."/>
            <person name="Weinstock G."/>
            <person name="Gibbs R.A."/>
            <person name="Liu Y."/>
            <person name="Worley K."/>
            <person name="Weinstock G."/>
            <person name="Elsik C.G."/>
            <person name="Reese J.T."/>
            <person name="Elhaik E."/>
            <person name="Landan G."/>
            <person name="Graur D."/>
            <person name="Arensburger P."/>
            <person name="Atkinson P."/>
            <person name="Beeman R.W."/>
            <person name="Beidler J."/>
            <person name="Brown S.J."/>
            <person name="Demuth J.P."/>
            <person name="Drury D.W."/>
            <person name="Du Y.Z."/>
            <person name="Fujiwara H."/>
            <person name="Lorenzen M."/>
            <person name="Maselli V."/>
            <person name="Osanai M."/>
            <person name="Park Y."/>
            <person name="Robertson H.M."/>
            <person name="Tu Z."/>
            <person name="Wang J.J."/>
            <person name="Wang S."/>
            <person name="Richards S."/>
            <person name="Song H."/>
            <person name="Zhang L."/>
            <person name="Sodergren E."/>
            <person name="Werner D."/>
            <person name="Stanke M."/>
            <person name="Morgenstern B."/>
            <person name="Solovyev V."/>
            <person name="Kosarev P."/>
            <person name="Brown G."/>
            <person name="Chen H.C."/>
            <person name="Ermolaeva O."/>
            <person name="Hlavina W."/>
            <person name="Kapustin Y."/>
            <person name="Kiryutin B."/>
            <person name="Kitts P."/>
            <person name="Maglott D."/>
            <person name="Pruitt K."/>
            <person name="Sapojnikov V."/>
            <person name="Souvorov A."/>
            <person name="Mackey A.J."/>
            <person name="Waterhouse R.M."/>
            <person name="Wyder S."/>
            <person name="Zdobnov E.M."/>
            <person name="Zdobnov E.M."/>
            <person name="Wyder S."/>
            <person name="Kriventseva E.V."/>
            <person name="Kadowaki T."/>
            <person name="Bork P."/>
            <person name="Aranda M."/>
            <person name="Bao R."/>
            <person name="Beermann A."/>
            <person name="Berns N."/>
            <person name="Bolognesi R."/>
            <person name="Bonneton F."/>
            <person name="Bopp D."/>
            <person name="Brown S.J."/>
            <person name="Bucher G."/>
            <person name="Butts T."/>
            <person name="Chaumot A."/>
            <person name="Denell R.E."/>
            <person name="Ferrier D.E."/>
            <person name="Friedrich M."/>
            <person name="Gordon C.M."/>
            <person name="Jindra M."/>
            <person name="Klingler M."/>
            <person name="Lan Q."/>
            <person name="Lattorff H.M."/>
            <person name="Laudet V."/>
            <person name="von Levetsow C."/>
            <person name="Liu Z."/>
            <person name="Lutz R."/>
            <person name="Lynch J.A."/>
            <person name="da Fonseca R.N."/>
            <person name="Posnien N."/>
            <person name="Reuter R."/>
            <person name="Roth S."/>
            <person name="Savard J."/>
            <person name="Schinko J.B."/>
            <person name="Schmitt C."/>
            <person name="Schoppmeier M."/>
            <person name="Schroder R."/>
            <person name="Shippy T.D."/>
            <person name="Simonnet F."/>
            <person name="Marques-Souza H."/>
            <person name="Tautz D."/>
            <person name="Tomoyasu Y."/>
            <person name="Trauner J."/>
            <person name="Van der Zee M."/>
            <person name="Vervoort M."/>
            <person name="Wittkopp N."/>
            <person name="Wimmer E.A."/>
            <person name="Yang X."/>
            <person name="Jones A.K."/>
            <person name="Sattelle D.B."/>
            <person name="Ebert P.R."/>
            <person name="Nelson D."/>
            <person name="Scott J.G."/>
            <person name="Beeman R.W."/>
            <person name="Muthukrishnan S."/>
            <person name="Kramer K.J."/>
            <person name="Arakane Y."/>
            <person name="Beeman R.W."/>
            <person name="Zhu Q."/>
            <person name="Hogenkamp D."/>
            <person name="Dixit R."/>
            <person name="Oppert B."/>
            <person name="Jiang H."/>
            <person name="Zou Z."/>
            <person name="Marshall J."/>
            <person name="Elpidina E."/>
            <person name="Vinokurov K."/>
            <person name="Oppert C."/>
            <person name="Zou Z."/>
            <person name="Evans J."/>
            <person name="Lu Z."/>
            <person name="Zhao P."/>
            <person name="Sumathipala N."/>
            <person name="Altincicek B."/>
            <person name="Vilcinskas A."/>
            <person name="Williams M."/>
            <person name="Hultmark D."/>
            <person name="Hetru C."/>
            <person name="Jiang H."/>
            <person name="Grimmelikhuijzen C.J."/>
            <person name="Hauser F."/>
            <person name="Cazzamali G."/>
            <person name="Williamson M."/>
            <person name="Park Y."/>
            <person name="Li B."/>
            <person name="Tanaka Y."/>
            <person name="Predel R."/>
            <person name="Neupert S."/>
            <person name="Schachtner J."/>
            <person name="Verleyen P."/>
            <person name="Raible F."/>
            <person name="Bork P."/>
            <person name="Friedrich M."/>
            <person name="Walden K.K."/>
            <person name="Robertson H.M."/>
            <person name="Angeli S."/>
            <person name="Foret S."/>
            <person name="Bucher G."/>
            <person name="Schuetz S."/>
            <person name="Maleszka R."/>
            <person name="Wimmer E.A."/>
            <person name="Beeman R.W."/>
            <person name="Lorenzen M."/>
            <person name="Tomoyasu Y."/>
            <person name="Miller S.C."/>
            <person name="Grossmann D."/>
            <person name="Bucher G."/>
        </authorList>
    </citation>
    <scope>NUCLEOTIDE SEQUENCE [LARGE SCALE GENOMIC DNA]</scope>
    <source>
        <strain evidence="2 3">Georgia GA2</strain>
    </source>
</reference>
<dbReference type="GO" id="GO:0019901">
    <property type="term" value="F:protein kinase binding"/>
    <property type="evidence" value="ECO:0007669"/>
    <property type="project" value="InterPro"/>
</dbReference>
<dbReference type="SUPFAM" id="SSF81383">
    <property type="entry name" value="F-box domain"/>
    <property type="match status" value="1"/>
</dbReference>
<dbReference type="InterPro" id="IPR036047">
    <property type="entry name" value="F-box-like_dom_sf"/>
</dbReference>
<dbReference type="STRING" id="7070.D6X124"/>
<dbReference type="AlphaFoldDB" id="D6X124"/>
<dbReference type="Gene3D" id="3.40.1000.30">
    <property type="match status" value="1"/>
</dbReference>